<keyword evidence="2" id="KW-1133">Transmembrane helix</keyword>
<evidence type="ECO:0000256" key="2">
    <source>
        <dbReference type="SAM" id="Phobius"/>
    </source>
</evidence>
<reference evidence="3" key="1">
    <citation type="submission" date="2020-02" db="EMBL/GenBank/DDBJ databases">
        <authorList>
            <person name="Meier V. D."/>
        </authorList>
    </citation>
    <scope>NUCLEOTIDE SEQUENCE</scope>
    <source>
        <strain evidence="3">AVDCRST_MAG64</strain>
    </source>
</reference>
<dbReference type="EMBL" id="CADCUQ010000546">
    <property type="protein sequence ID" value="CAA9413429.1"/>
    <property type="molecule type" value="Genomic_DNA"/>
</dbReference>
<feature type="compositionally biased region" description="Basic and acidic residues" evidence="1">
    <location>
        <begin position="21"/>
        <end position="30"/>
    </location>
</feature>
<feature type="transmembrane region" description="Helical" evidence="2">
    <location>
        <begin position="47"/>
        <end position="74"/>
    </location>
</feature>
<gene>
    <name evidence="3" type="ORF">AVDCRST_MAG64-2455</name>
</gene>
<name>A0A6J4PH59_9BACT</name>
<feature type="compositionally biased region" description="Low complexity" evidence="1">
    <location>
        <begin position="1"/>
        <end position="11"/>
    </location>
</feature>
<protein>
    <submittedName>
        <fullName evidence="3">Uncharacterized protein</fullName>
    </submittedName>
</protein>
<dbReference type="AlphaFoldDB" id="A0A6J4PH59"/>
<evidence type="ECO:0000256" key="1">
    <source>
        <dbReference type="SAM" id="MobiDB-lite"/>
    </source>
</evidence>
<feature type="region of interest" description="Disordered" evidence="1">
    <location>
        <begin position="1"/>
        <end position="30"/>
    </location>
</feature>
<sequence length="87" mass="9319">MSRSPSGSPRSARPPEPVGYHSDRPRTPGEHDLAAYHRAAGRERARYAAVVVLVVAALLVLLAALVLWIAAAFVRSPSLPAPAKLWV</sequence>
<accession>A0A6J4PH59</accession>
<keyword evidence="2" id="KW-0812">Transmembrane</keyword>
<proteinExistence type="predicted"/>
<organism evidence="3">
    <name type="scientific">uncultured Phycisphaerae bacterium</name>
    <dbReference type="NCBI Taxonomy" id="904963"/>
    <lineage>
        <taxon>Bacteria</taxon>
        <taxon>Pseudomonadati</taxon>
        <taxon>Planctomycetota</taxon>
        <taxon>Phycisphaerae</taxon>
        <taxon>environmental samples</taxon>
    </lineage>
</organism>
<evidence type="ECO:0000313" key="3">
    <source>
        <dbReference type="EMBL" id="CAA9413429.1"/>
    </source>
</evidence>
<keyword evidence="2" id="KW-0472">Membrane</keyword>